<organism evidence="2 3">
    <name type="scientific">Cucurbita argyrosperma subsp. sororia</name>
    <dbReference type="NCBI Taxonomy" id="37648"/>
    <lineage>
        <taxon>Eukaryota</taxon>
        <taxon>Viridiplantae</taxon>
        <taxon>Streptophyta</taxon>
        <taxon>Embryophyta</taxon>
        <taxon>Tracheophyta</taxon>
        <taxon>Spermatophyta</taxon>
        <taxon>Magnoliopsida</taxon>
        <taxon>eudicotyledons</taxon>
        <taxon>Gunneridae</taxon>
        <taxon>Pentapetalae</taxon>
        <taxon>rosids</taxon>
        <taxon>fabids</taxon>
        <taxon>Cucurbitales</taxon>
        <taxon>Cucurbitaceae</taxon>
        <taxon>Cucurbiteae</taxon>
        <taxon>Cucurbita</taxon>
    </lineage>
</organism>
<comment type="caution">
    <text evidence="2">The sequence shown here is derived from an EMBL/GenBank/DDBJ whole genome shotgun (WGS) entry which is preliminary data.</text>
</comment>
<name>A0AAV6MW58_9ROSI</name>
<evidence type="ECO:0000313" key="3">
    <source>
        <dbReference type="Proteomes" id="UP000685013"/>
    </source>
</evidence>
<protein>
    <submittedName>
        <fullName evidence="2">Uncharacterized protein</fullName>
    </submittedName>
</protein>
<sequence>MENRAISLDFHQMYLNLSQPTSQIHLYRALTTQKITFFSPLPPPQSQPSIGSSTAAHHRGPVRHQHRRQKSDEAVLLLLPPLRSW</sequence>
<dbReference type="EMBL" id="JAGKQH010000011">
    <property type="protein sequence ID" value="KAG6588807.1"/>
    <property type="molecule type" value="Genomic_DNA"/>
</dbReference>
<feature type="region of interest" description="Disordered" evidence="1">
    <location>
        <begin position="40"/>
        <end position="73"/>
    </location>
</feature>
<evidence type="ECO:0000256" key="1">
    <source>
        <dbReference type="SAM" id="MobiDB-lite"/>
    </source>
</evidence>
<keyword evidence="3" id="KW-1185">Reference proteome</keyword>
<feature type="non-terminal residue" evidence="2">
    <location>
        <position position="1"/>
    </location>
</feature>
<dbReference type="Proteomes" id="UP000685013">
    <property type="component" value="Chromosome 11"/>
</dbReference>
<proteinExistence type="predicted"/>
<reference evidence="2 3" key="1">
    <citation type="journal article" date="2021" name="Hortic Res">
        <title>The domestication of Cucurbita argyrosperma as revealed by the genome of its wild relative.</title>
        <authorList>
            <person name="Barrera-Redondo J."/>
            <person name="Sanchez-de la Vega G."/>
            <person name="Aguirre-Liguori J.A."/>
            <person name="Castellanos-Morales G."/>
            <person name="Gutierrez-Guerrero Y.T."/>
            <person name="Aguirre-Dugua X."/>
            <person name="Aguirre-Planter E."/>
            <person name="Tenaillon M.I."/>
            <person name="Lira-Saade R."/>
            <person name="Eguiarte L.E."/>
        </authorList>
    </citation>
    <scope>NUCLEOTIDE SEQUENCE [LARGE SCALE GENOMIC DNA]</scope>
    <source>
        <strain evidence="2">JBR-2021</strain>
    </source>
</reference>
<evidence type="ECO:0000313" key="2">
    <source>
        <dbReference type="EMBL" id="KAG6588807.1"/>
    </source>
</evidence>
<gene>
    <name evidence="2" type="ORF">SDJN03_17372</name>
</gene>
<feature type="compositionally biased region" description="Basic residues" evidence="1">
    <location>
        <begin position="56"/>
        <end position="69"/>
    </location>
</feature>
<accession>A0AAV6MW58</accession>
<dbReference type="AlphaFoldDB" id="A0AAV6MW58"/>